<evidence type="ECO:0000313" key="1">
    <source>
        <dbReference type="EMBL" id="MFC6836762.1"/>
    </source>
</evidence>
<dbReference type="Pfam" id="PF23922">
    <property type="entry name" value="DUF7261"/>
    <property type="match status" value="1"/>
</dbReference>
<keyword evidence="2" id="KW-1185">Reference proteome</keyword>
<accession>A0ABD5UE59</accession>
<dbReference type="Proteomes" id="UP001596406">
    <property type="component" value="Unassembled WGS sequence"/>
</dbReference>
<sequence>MVRVSGVDRERAQLVLAAAAVVAVALAPAVLAYLQLGAHPDVRASEGYDDPGGNAERLLTRAVHDAGTNVTGEYGWSERDAAARATRTALDGRVRALESSRVASGTAYTVTENGSAAAAVANDACPRDPTSGRAFGPCEADGGLVLQDRAGETTLLAAAFDVRVTTAASDRRVTLVVWVVPPRV</sequence>
<evidence type="ECO:0000313" key="2">
    <source>
        <dbReference type="Proteomes" id="UP001596406"/>
    </source>
</evidence>
<organism evidence="1 2">
    <name type="scientific">Halomarina ordinaria</name>
    <dbReference type="NCBI Taxonomy" id="3033939"/>
    <lineage>
        <taxon>Archaea</taxon>
        <taxon>Methanobacteriati</taxon>
        <taxon>Methanobacteriota</taxon>
        <taxon>Stenosarchaea group</taxon>
        <taxon>Halobacteria</taxon>
        <taxon>Halobacteriales</taxon>
        <taxon>Natronomonadaceae</taxon>
        <taxon>Halomarina</taxon>
    </lineage>
</organism>
<reference evidence="1 2" key="1">
    <citation type="journal article" date="2019" name="Int. J. Syst. Evol. Microbiol.">
        <title>The Global Catalogue of Microorganisms (GCM) 10K type strain sequencing project: providing services to taxonomists for standard genome sequencing and annotation.</title>
        <authorList>
            <consortium name="The Broad Institute Genomics Platform"/>
            <consortium name="The Broad Institute Genome Sequencing Center for Infectious Disease"/>
            <person name="Wu L."/>
            <person name="Ma J."/>
        </authorList>
    </citation>
    <scope>NUCLEOTIDE SEQUENCE [LARGE SCALE GENOMIC DNA]</scope>
    <source>
        <strain evidence="1 2">PSRA2</strain>
    </source>
</reference>
<dbReference type="InterPro" id="IPR055685">
    <property type="entry name" value="DUF7261"/>
</dbReference>
<dbReference type="RefSeq" id="WP_304448440.1">
    <property type="nucleotide sequence ID" value="NZ_JARRAH010000001.1"/>
</dbReference>
<gene>
    <name evidence="1" type="ORF">ACFQHK_09580</name>
</gene>
<dbReference type="EMBL" id="JBHSXM010000001">
    <property type="protein sequence ID" value="MFC6836762.1"/>
    <property type="molecule type" value="Genomic_DNA"/>
</dbReference>
<protein>
    <submittedName>
        <fullName evidence="1">Uncharacterized protein</fullName>
    </submittedName>
</protein>
<name>A0ABD5UE59_9EURY</name>
<proteinExistence type="predicted"/>
<comment type="caution">
    <text evidence="1">The sequence shown here is derived from an EMBL/GenBank/DDBJ whole genome shotgun (WGS) entry which is preliminary data.</text>
</comment>
<dbReference type="AlphaFoldDB" id="A0ABD5UE59"/>